<keyword evidence="4" id="KW-1185">Reference proteome</keyword>
<dbReference type="AlphaFoldDB" id="A0A372FVI5"/>
<keyword evidence="2" id="KW-1133">Transmembrane helix</keyword>
<dbReference type="EMBL" id="QVFU01000027">
    <property type="protein sequence ID" value="RFS44566.1"/>
    <property type="molecule type" value="Genomic_DNA"/>
</dbReference>
<accession>A0A372FVI5</accession>
<feature type="region of interest" description="Disordered" evidence="1">
    <location>
        <begin position="1"/>
        <end position="21"/>
    </location>
</feature>
<proteinExistence type="predicted"/>
<sequence length="103" mass="10550">MARNPHEPGEVSAVSGVEVPPEGGRRSRILILGAVTTVLAVAAGLTVWFSRPAPETDDTSGGPPRSVPVRFDPSQQLLRLGYLPGPIACVPQLGVDIGGGSGL</sequence>
<evidence type="ECO:0000313" key="4">
    <source>
        <dbReference type="Proteomes" id="UP000262621"/>
    </source>
</evidence>
<protein>
    <submittedName>
        <fullName evidence="3">Uncharacterized protein</fullName>
    </submittedName>
</protein>
<gene>
    <name evidence="3" type="ORF">D0Q02_21190</name>
</gene>
<feature type="transmembrane region" description="Helical" evidence="2">
    <location>
        <begin position="29"/>
        <end position="49"/>
    </location>
</feature>
<comment type="caution">
    <text evidence="3">The sequence shown here is derived from an EMBL/GenBank/DDBJ whole genome shotgun (WGS) entry which is preliminary data.</text>
</comment>
<reference evidence="3 4" key="1">
    <citation type="submission" date="2018-08" db="EMBL/GenBank/DDBJ databases">
        <title>Verrucosispora craniellae sp. nov., isolated from a marine sponge in the South China Sea.</title>
        <authorList>
            <person name="Li L."/>
            <person name="Lin H.W."/>
        </authorList>
    </citation>
    <scope>NUCLEOTIDE SEQUENCE [LARGE SCALE GENOMIC DNA]</scope>
    <source>
        <strain evidence="3 4">LHW63014</strain>
    </source>
</reference>
<keyword evidence="2" id="KW-0812">Transmembrane</keyword>
<evidence type="ECO:0000256" key="2">
    <source>
        <dbReference type="SAM" id="Phobius"/>
    </source>
</evidence>
<name>A0A372FVI5_9ACTN</name>
<feature type="region of interest" description="Disordered" evidence="1">
    <location>
        <begin position="50"/>
        <end position="70"/>
    </location>
</feature>
<organism evidence="3 4">
    <name type="scientific">Micromonospora craniellae</name>
    <dbReference type="NCBI Taxonomy" id="2294034"/>
    <lineage>
        <taxon>Bacteria</taxon>
        <taxon>Bacillati</taxon>
        <taxon>Actinomycetota</taxon>
        <taxon>Actinomycetes</taxon>
        <taxon>Micromonosporales</taxon>
        <taxon>Micromonosporaceae</taxon>
        <taxon>Micromonospora</taxon>
    </lineage>
</organism>
<dbReference type="Proteomes" id="UP000262621">
    <property type="component" value="Unassembled WGS sequence"/>
</dbReference>
<evidence type="ECO:0000256" key="1">
    <source>
        <dbReference type="SAM" id="MobiDB-lite"/>
    </source>
</evidence>
<keyword evidence="2" id="KW-0472">Membrane</keyword>
<evidence type="ECO:0000313" key="3">
    <source>
        <dbReference type="EMBL" id="RFS44566.1"/>
    </source>
</evidence>